<feature type="region of interest" description="Disordered" evidence="4">
    <location>
        <begin position="1"/>
        <end position="23"/>
    </location>
</feature>
<dbReference type="Pfam" id="PF00589">
    <property type="entry name" value="Phage_integrase"/>
    <property type="match status" value="1"/>
</dbReference>
<dbReference type="EMBL" id="FNED01000008">
    <property type="protein sequence ID" value="SDI82431.1"/>
    <property type="molecule type" value="Genomic_DNA"/>
</dbReference>
<evidence type="ECO:0000313" key="6">
    <source>
        <dbReference type="EMBL" id="KON95178.1"/>
    </source>
</evidence>
<keyword evidence="8" id="KW-1185">Reference proteome</keyword>
<protein>
    <submittedName>
        <fullName evidence="7">Phage integrase family protein</fullName>
    </submittedName>
</protein>
<name>A0A0D1XES3_ANEMI</name>
<evidence type="ECO:0000256" key="2">
    <source>
        <dbReference type="ARBA" id="ARBA00023125"/>
    </source>
</evidence>
<dbReference type="Gene3D" id="1.10.443.10">
    <property type="entry name" value="Intergrase catalytic core"/>
    <property type="match status" value="1"/>
</dbReference>
<dbReference type="Proteomes" id="UP000182836">
    <property type="component" value="Unassembled WGS sequence"/>
</dbReference>
<dbReference type="CDD" id="cd00397">
    <property type="entry name" value="DNA_BRE_C"/>
    <property type="match status" value="1"/>
</dbReference>
<dbReference type="RefSeq" id="WP_043067411.1">
    <property type="nucleotide sequence ID" value="NZ_BJOA01000061.1"/>
</dbReference>
<dbReference type="STRING" id="47500.AF333_06485"/>
<dbReference type="PATRIC" id="fig|47500.8.peg.2503"/>
<keyword evidence="3" id="KW-0233">DNA recombination</keyword>
<dbReference type="OrthoDB" id="2759316at2"/>
<evidence type="ECO:0000256" key="4">
    <source>
        <dbReference type="SAM" id="MobiDB-lite"/>
    </source>
</evidence>
<dbReference type="PANTHER" id="PTHR30349:SF41">
    <property type="entry name" value="INTEGRASE_RECOMBINASE PROTEIN MJ0367-RELATED"/>
    <property type="match status" value="1"/>
</dbReference>
<dbReference type="EMBL" id="LGUG01000004">
    <property type="protein sequence ID" value="KON95178.1"/>
    <property type="molecule type" value="Genomic_DNA"/>
</dbReference>
<dbReference type="InterPro" id="IPR050090">
    <property type="entry name" value="Tyrosine_recombinase_XerCD"/>
</dbReference>
<reference evidence="6 8" key="1">
    <citation type="submission" date="2015-07" db="EMBL/GenBank/DDBJ databases">
        <title>Fjat-14205 dsm 2895.</title>
        <authorList>
            <person name="Liu B."/>
            <person name="Wang J."/>
            <person name="Zhu Y."/>
            <person name="Liu G."/>
            <person name="Chen Q."/>
            <person name="Chen Z."/>
            <person name="Lan J."/>
            <person name="Che J."/>
            <person name="Ge C."/>
            <person name="Shi H."/>
            <person name="Pan Z."/>
            <person name="Liu X."/>
        </authorList>
    </citation>
    <scope>NUCLEOTIDE SEQUENCE [LARGE SCALE GENOMIC DNA]</scope>
    <source>
        <strain evidence="6 8">DSM 2895</strain>
    </source>
</reference>
<sequence length="501" mass="58886">MKKRSSSIQKLNTVDGNSSTENRKKITQNASSVTYFSANCIAPPQTGYTFDIKTVTLESLVKHVSTLFNINSSNIQEYKGPQAINEWILDNLAKEKITVKELYAFLASQKNKHPFGFYDNYKFIIKFLQYVALMSHVSIQQIQKEMLTQKETFISFAKQTHITPKKFKLLSKMFTLFFPKLELSDFIHCSHSTKNFVIDHPTITACNKSAKKYGITESTMLKNNRHYTKFLIWLKNTFTEFSDYNLNFLPLFKITSEHLVEFRHHLIRKVQREEISQRYASDVFYTVRALFARMHQMKLTIHDIAEQVNGIEFDKYVYRKIPSDMEISHLLEISDIYSPNPKLYRLAFSLMLFLGFRPQEMSELKWKDINLETQKISVLGKGKATLLPLPAVLTAQFKELTPTDQKGFVFHSNPKNFKNKLLDFYTLFKLIASWNEYPGGLYLFRHTFITRLSEQNQYTPQVIMYLARHERPESTSLYIHREEKVLRMAINQLYFKTREEK</sequence>
<dbReference type="GeneID" id="42304848"/>
<dbReference type="GO" id="GO:0015074">
    <property type="term" value="P:DNA integration"/>
    <property type="evidence" value="ECO:0007669"/>
    <property type="project" value="InterPro"/>
</dbReference>
<dbReference type="AlphaFoldDB" id="A0A0D1XES3"/>
<dbReference type="InterPro" id="IPR002104">
    <property type="entry name" value="Integrase_catalytic"/>
</dbReference>
<proteinExistence type="inferred from homology"/>
<keyword evidence="2" id="KW-0238">DNA-binding</keyword>
<dbReference type="InterPro" id="IPR011010">
    <property type="entry name" value="DNA_brk_join_enz"/>
</dbReference>
<evidence type="ECO:0000259" key="5">
    <source>
        <dbReference type="PROSITE" id="PS51898"/>
    </source>
</evidence>
<gene>
    <name evidence="6" type="ORF">AF333_06485</name>
    <name evidence="7" type="ORF">SAMN04487909_10868</name>
</gene>
<evidence type="ECO:0000313" key="7">
    <source>
        <dbReference type="EMBL" id="SDI82431.1"/>
    </source>
</evidence>
<evidence type="ECO:0000256" key="3">
    <source>
        <dbReference type="ARBA" id="ARBA00023172"/>
    </source>
</evidence>
<dbReference type="PANTHER" id="PTHR30349">
    <property type="entry name" value="PHAGE INTEGRASE-RELATED"/>
    <property type="match status" value="1"/>
</dbReference>
<accession>A0A0D1XES3</accession>
<feature type="compositionally biased region" description="Polar residues" evidence="4">
    <location>
        <begin position="1"/>
        <end position="20"/>
    </location>
</feature>
<feature type="domain" description="Tyr recombinase" evidence="5">
    <location>
        <begin position="316"/>
        <end position="491"/>
    </location>
</feature>
<dbReference type="SUPFAM" id="SSF56349">
    <property type="entry name" value="DNA breaking-rejoining enzymes"/>
    <property type="match status" value="1"/>
</dbReference>
<organism evidence="6 8">
    <name type="scientific">Aneurinibacillus migulanus</name>
    <name type="common">Bacillus migulanus</name>
    <dbReference type="NCBI Taxonomy" id="47500"/>
    <lineage>
        <taxon>Bacteria</taxon>
        <taxon>Bacillati</taxon>
        <taxon>Bacillota</taxon>
        <taxon>Bacilli</taxon>
        <taxon>Bacillales</taxon>
        <taxon>Paenibacillaceae</taxon>
        <taxon>Aneurinibacillus group</taxon>
        <taxon>Aneurinibacillus</taxon>
    </lineage>
</organism>
<dbReference type="Proteomes" id="UP000037269">
    <property type="component" value="Unassembled WGS sequence"/>
</dbReference>
<comment type="similarity">
    <text evidence="1">Belongs to the 'phage' integrase family.</text>
</comment>
<evidence type="ECO:0000313" key="8">
    <source>
        <dbReference type="Proteomes" id="UP000037269"/>
    </source>
</evidence>
<dbReference type="GO" id="GO:0006310">
    <property type="term" value="P:DNA recombination"/>
    <property type="evidence" value="ECO:0007669"/>
    <property type="project" value="UniProtKB-KW"/>
</dbReference>
<dbReference type="GO" id="GO:0003677">
    <property type="term" value="F:DNA binding"/>
    <property type="evidence" value="ECO:0007669"/>
    <property type="project" value="UniProtKB-KW"/>
</dbReference>
<evidence type="ECO:0000256" key="1">
    <source>
        <dbReference type="ARBA" id="ARBA00008857"/>
    </source>
</evidence>
<dbReference type="InterPro" id="IPR013762">
    <property type="entry name" value="Integrase-like_cat_sf"/>
</dbReference>
<reference evidence="7 9" key="2">
    <citation type="submission" date="2016-10" db="EMBL/GenBank/DDBJ databases">
        <authorList>
            <person name="de Groot N.N."/>
        </authorList>
    </citation>
    <scope>NUCLEOTIDE SEQUENCE [LARGE SCALE GENOMIC DNA]</scope>
    <source>
        <strain evidence="7 9">DSM 2895</strain>
    </source>
</reference>
<evidence type="ECO:0000313" key="9">
    <source>
        <dbReference type="Proteomes" id="UP000182836"/>
    </source>
</evidence>
<dbReference type="PROSITE" id="PS51898">
    <property type="entry name" value="TYR_RECOMBINASE"/>
    <property type="match status" value="1"/>
</dbReference>